<dbReference type="STRING" id="133385.A0A2T9Y7G4"/>
<evidence type="ECO:0000313" key="10">
    <source>
        <dbReference type="Proteomes" id="UP000245383"/>
    </source>
</evidence>
<dbReference type="SUPFAM" id="SSF52788">
    <property type="entry name" value="Phosphotyrosine protein phosphatases I"/>
    <property type="match status" value="1"/>
</dbReference>
<comment type="caution">
    <text evidence="9">The sequence shown here is derived from an EMBL/GenBank/DDBJ whole genome shotgun (WGS) entry which is preliminary data.</text>
</comment>
<dbReference type="InterPro" id="IPR002115">
    <property type="entry name" value="Tyr_Pase_low_mol_wt_mml"/>
</dbReference>
<dbReference type="OrthoDB" id="3388at2759"/>
<dbReference type="PANTHER" id="PTHR11717">
    <property type="entry name" value="LOW MOLECULAR WEIGHT PROTEIN TYROSINE PHOSPHATASE"/>
    <property type="match status" value="1"/>
</dbReference>
<keyword evidence="5" id="KW-0904">Protein phosphatase</keyword>
<dbReference type="EMBL" id="MBFR01000397">
    <property type="protein sequence ID" value="PVU88289.1"/>
    <property type="molecule type" value="Genomic_DNA"/>
</dbReference>
<accession>A0A2T9Y7G4</accession>
<comment type="similarity">
    <text evidence="2">Belongs to the low molecular weight phosphotyrosine protein phosphatase family.</text>
</comment>
<dbReference type="InterPro" id="IPR017867">
    <property type="entry name" value="Tyr_phospatase_low_mol_wt"/>
</dbReference>
<evidence type="ECO:0000313" key="9">
    <source>
        <dbReference type="EMBL" id="PVU88289.1"/>
    </source>
</evidence>
<dbReference type="InterPro" id="IPR050438">
    <property type="entry name" value="LMW_PTPase"/>
</dbReference>
<gene>
    <name evidence="9" type="ORF">BB561_005930</name>
</gene>
<evidence type="ECO:0000259" key="8">
    <source>
        <dbReference type="SMART" id="SM00226"/>
    </source>
</evidence>
<dbReference type="FunFam" id="3.40.50.2300:FF:000105">
    <property type="entry name" value="Low molecular weight phosphotyrosine protein"/>
    <property type="match status" value="1"/>
</dbReference>
<feature type="active site" evidence="7">
    <location>
        <position position="17"/>
    </location>
</feature>
<keyword evidence="3" id="KW-0963">Cytoplasm</keyword>
<evidence type="ECO:0000256" key="4">
    <source>
        <dbReference type="ARBA" id="ARBA00022801"/>
    </source>
</evidence>
<dbReference type="GO" id="GO:0005737">
    <property type="term" value="C:cytoplasm"/>
    <property type="evidence" value="ECO:0007669"/>
    <property type="project" value="UniProtKB-SubCell"/>
</dbReference>
<evidence type="ECO:0000256" key="6">
    <source>
        <dbReference type="ARBA" id="ARBA00051722"/>
    </source>
</evidence>
<proteinExistence type="inferred from homology"/>
<dbReference type="InterPro" id="IPR023485">
    <property type="entry name" value="Ptyr_pPase"/>
</dbReference>
<dbReference type="Proteomes" id="UP000245383">
    <property type="component" value="Unassembled WGS sequence"/>
</dbReference>
<dbReference type="CDD" id="cd16343">
    <property type="entry name" value="LMWPTP"/>
    <property type="match status" value="1"/>
</dbReference>
<dbReference type="InterPro" id="IPR036196">
    <property type="entry name" value="Ptyr_pPase_sf"/>
</dbReference>
<dbReference type="Gene3D" id="3.40.50.2300">
    <property type="match status" value="1"/>
</dbReference>
<dbReference type="PRINTS" id="PR00719">
    <property type="entry name" value="LMWPTPASE"/>
</dbReference>
<dbReference type="GO" id="GO:0003993">
    <property type="term" value="F:acid phosphatase activity"/>
    <property type="evidence" value="ECO:0007669"/>
    <property type="project" value="InterPro"/>
</dbReference>
<organism evidence="9 10">
    <name type="scientific">Smittium simulii</name>
    <dbReference type="NCBI Taxonomy" id="133385"/>
    <lineage>
        <taxon>Eukaryota</taxon>
        <taxon>Fungi</taxon>
        <taxon>Fungi incertae sedis</taxon>
        <taxon>Zoopagomycota</taxon>
        <taxon>Kickxellomycotina</taxon>
        <taxon>Harpellomycetes</taxon>
        <taxon>Harpellales</taxon>
        <taxon>Legeriomycetaceae</taxon>
        <taxon>Smittium</taxon>
    </lineage>
</organism>
<comment type="catalytic activity">
    <reaction evidence="6">
        <text>O-phospho-L-tyrosyl-[protein] + H2O = L-tyrosyl-[protein] + phosphate</text>
        <dbReference type="Rhea" id="RHEA:10684"/>
        <dbReference type="Rhea" id="RHEA-COMP:10136"/>
        <dbReference type="Rhea" id="RHEA-COMP:20101"/>
        <dbReference type="ChEBI" id="CHEBI:15377"/>
        <dbReference type="ChEBI" id="CHEBI:43474"/>
        <dbReference type="ChEBI" id="CHEBI:46858"/>
        <dbReference type="ChEBI" id="CHEBI:61978"/>
        <dbReference type="EC" id="3.1.3.48"/>
    </reaction>
</comment>
<dbReference type="PANTHER" id="PTHR11717:SF7">
    <property type="entry name" value="LOW MOLECULAR WEIGHT PHOSPHOTYROSINE PROTEIN PHOSPHATASE"/>
    <property type="match status" value="1"/>
</dbReference>
<evidence type="ECO:0000256" key="1">
    <source>
        <dbReference type="ARBA" id="ARBA00004496"/>
    </source>
</evidence>
<keyword evidence="4" id="KW-0378">Hydrolase</keyword>
<dbReference type="SMART" id="SM00226">
    <property type="entry name" value="LMWPc"/>
    <property type="match status" value="1"/>
</dbReference>
<keyword evidence="10" id="KW-1185">Reference proteome</keyword>
<evidence type="ECO:0000256" key="7">
    <source>
        <dbReference type="PIRSR" id="PIRSR617867-1"/>
    </source>
</evidence>
<comment type="subcellular location">
    <subcellularLocation>
        <location evidence="1">Cytoplasm</location>
    </subcellularLocation>
</comment>
<dbReference type="GO" id="GO:0004726">
    <property type="term" value="F:non-membrane spanning protein tyrosine phosphatase activity"/>
    <property type="evidence" value="ECO:0007669"/>
    <property type="project" value="InterPro"/>
</dbReference>
<protein>
    <recommendedName>
        <fullName evidence="8">Phosphotyrosine protein phosphatase I domain-containing protein</fullName>
    </recommendedName>
</protein>
<evidence type="ECO:0000256" key="3">
    <source>
        <dbReference type="ARBA" id="ARBA00022490"/>
    </source>
</evidence>
<sequence>MQEKIKVLFVCLGNICRSPMSEAIFRDIVKKNKLEDRFEIDSAATSTYNIGSKPDSRSTATCNKYGIPVKHIARQVTKEDFLHFDYILGMDESNISNLMKIKPKNSKAIIKLLGDFDPKGDRIIQDPYYGNEDGFEYNFQQCMRSSQKLLDHILA</sequence>
<evidence type="ECO:0000256" key="2">
    <source>
        <dbReference type="ARBA" id="ARBA00011063"/>
    </source>
</evidence>
<dbReference type="PRINTS" id="PR00720">
    <property type="entry name" value="MAMMALPTPASE"/>
</dbReference>
<dbReference type="Pfam" id="PF01451">
    <property type="entry name" value="LMWPc"/>
    <property type="match status" value="1"/>
</dbReference>
<name>A0A2T9Y7G4_9FUNG</name>
<evidence type="ECO:0000256" key="5">
    <source>
        <dbReference type="ARBA" id="ARBA00022912"/>
    </source>
</evidence>
<reference evidence="9 10" key="1">
    <citation type="journal article" date="2018" name="MBio">
        <title>Comparative Genomics Reveals the Core Gene Toolbox for the Fungus-Insect Symbiosis.</title>
        <authorList>
            <person name="Wang Y."/>
            <person name="Stata M."/>
            <person name="Wang W."/>
            <person name="Stajich J.E."/>
            <person name="White M.M."/>
            <person name="Moncalvo J.M."/>
        </authorList>
    </citation>
    <scope>NUCLEOTIDE SEQUENCE [LARGE SCALE GENOMIC DNA]</scope>
    <source>
        <strain evidence="9 10">SWE-8-4</strain>
    </source>
</reference>
<dbReference type="AlphaFoldDB" id="A0A2T9Y7G4"/>
<feature type="active site" description="Nucleophile" evidence="7">
    <location>
        <position position="11"/>
    </location>
</feature>
<feature type="domain" description="Phosphotyrosine protein phosphatase I" evidence="8">
    <location>
        <begin position="5"/>
        <end position="152"/>
    </location>
</feature>
<feature type="active site" description="Proton donor" evidence="7">
    <location>
        <position position="126"/>
    </location>
</feature>